<protein>
    <submittedName>
        <fullName evidence="2">Hydrolase</fullName>
    </submittedName>
</protein>
<dbReference type="OrthoDB" id="17560at2759"/>
<gene>
    <name evidence="2" type="ORF">DFA_07314</name>
</gene>
<evidence type="ECO:0000313" key="2">
    <source>
        <dbReference type="EMBL" id="EGG20194.1"/>
    </source>
</evidence>
<dbReference type="InterPro" id="IPR051049">
    <property type="entry name" value="Dienelactone_hydrolase-like"/>
</dbReference>
<dbReference type="STRING" id="1054147.F4PW30"/>
<dbReference type="Proteomes" id="UP000007797">
    <property type="component" value="Unassembled WGS sequence"/>
</dbReference>
<dbReference type="RefSeq" id="XP_004367177.1">
    <property type="nucleotide sequence ID" value="XM_004367120.1"/>
</dbReference>
<dbReference type="InterPro" id="IPR002925">
    <property type="entry name" value="Dienelactn_hydro"/>
</dbReference>
<dbReference type="Gene3D" id="3.40.50.1820">
    <property type="entry name" value="alpha/beta hydrolase"/>
    <property type="match status" value="1"/>
</dbReference>
<dbReference type="OMA" id="AFHGPVG"/>
<dbReference type="PANTHER" id="PTHR46623">
    <property type="entry name" value="CARBOXYMETHYLENEBUTENOLIDASE-RELATED"/>
    <property type="match status" value="1"/>
</dbReference>
<reference evidence="3" key="1">
    <citation type="journal article" date="2011" name="Genome Res.">
        <title>Phylogeny-wide analysis of social amoeba genomes highlights ancient origins for complex intercellular communication.</title>
        <authorList>
            <person name="Heidel A.J."/>
            <person name="Lawal H.M."/>
            <person name="Felder M."/>
            <person name="Schilde C."/>
            <person name="Helps N.R."/>
            <person name="Tunggal B."/>
            <person name="Rivero F."/>
            <person name="John U."/>
            <person name="Schleicher M."/>
            <person name="Eichinger L."/>
            <person name="Platzer M."/>
            <person name="Noegel A.A."/>
            <person name="Schaap P."/>
            <person name="Gloeckner G."/>
        </authorList>
    </citation>
    <scope>NUCLEOTIDE SEQUENCE [LARGE SCALE GENOMIC DNA]</scope>
    <source>
        <strain evidence="3">SH3</strain>
    </source>
</reference>
<sequence>MPYIDYVDIQMGDGLVCDAYVSLPKGVEPGVKVPAILFLMDGIGLRPRLEEMADTIAQQGYYVIAPNLFYRAARAPVVPDIQELLAQGPEGREKLITAIFKHIVTLTPDLFLPDVTKYIDYIDQQTDYVVSGAPIGVVGYCMGGTNAVRVACAHPTRVAALGCFHAANLVTDQPDSPHLQLGAIKGCRFHFGHADHDDFNTPQQIATLEKTLSDLHIDASSEVYKDAPHAYTMKDSAMYQKEGEEKHWVELESLLTKTFKSK</sequence>
<keyword evidence="2" id="KW-0378">Hydrolase</keyword>
<dbReference type="SUPFAM" id="SSF53474">
    <property type="entry name" value="alpha/beta-Hydrolases"/>
    <property type="match status" value="1"/>
</dbReference>
<dbReference type="InterPro" id="IPR029058">
    <property type="entry name" value="AB_hydrolase_fold"/>
</dbReference>
<dbReference type="Pfam" id="PF01738">
    <property type="entry name" value="DLH"/>
    <property type="match status" value="1"/>
</dbReference>
<organism evidence="2 3">
    <name type="scientific">Cavenderia fasciculata</name>
    <name type="common">Slime mold</name>
    <name type="synonym">Dictyostelium fasciculatum</name>
    <dbReference type="NCBI Taxonomy" id="261658"/>
    <lineage>
        <taxon>Eukaryota</taxon>
        <taxon>Amoebozoa</taxon>
        <taxon>Evosea</taxon>
        <taxon>Eumycetozoa</taxon>
        <taxon>Dictyostelia</taxon>
        <taxon>Acytosteliales</taxon>
        <taxon>Cavenderiaceae</taxon>
        <taxon>Cavenderia</taxon>
    </lineage>
</organism>
<dbReference type="GeneID" id="14872468"/>
<feature type="domain" description="Dienelactone hydrolase" evidence="1">
    <location>
        <begin position="18"/>
        <end position="256"/>
    </location>
</feature>
<dbReference type="AlphaFoldDB" id="F4PW30"/>
<dbReference type="GO" id="GO:0016787">
    <property type="term" value="F:hydrolase activity"/>
    <property type="evidence" value="ECO:0007669"/>
    <property type="project" value="UniProtKB-KW"/>
</dbReference>
<evidence type="ECO:0000313" key="3">
    <source>
        <dbReference type="Proteomes" id="UP000007797"/>
    </source>
</evidence>
<name>F4PW30_CACFS</name>
<accession>F4PW30</accession>
<evidence type="ECO:0000259" key="1">
    <source>
        <dbReference type="Pfam" id="PF01738"/>
    </source>
</evidence>
<dbReference type="EMBL" id="GL883013">
    <property type="protein sequence ID" value="EGG20194.1"/>
    <property type="molecule type" value="Genomic_DNA"/>
</dbReference>
<proteinExistence type="predicted"/>
<dbReference type="PANTHER" id="PTHR46623:SF10">
    <property type="entry name" value="CARBOXYMETHYLENEBUTENOLIDASE HOMOLOG"/>
    <property type="match status" value="1"/>
</dbReference>
<dbReference type="KEGG" id="dfa:DFA_07314"/>
<keyword evidence="3" id="KW-1185">Reference proteome</keyword>